<evidence type="ECO:0000256" key="5">
    <source>
        <dbReference type="HAMAP-Rule" id="MF_02126"/>
    </source>
</evidence>
<evidence type="ECO:0000313" key="9">
    <source>
        <dbReference type="Proteomes" id="UP000346198"/>
    </source>
</evidence>
<keyword evidence="2 5" id="KW-0808">Transferase</keyword>
<reference evidence="8 9" key="1">
    <citation type="submission" date="2019-04" db="EMBL/GenBank/DDBJ databases">
        <authorList>
            <person name="Van Vliet M D."/>
        </authorList>
    </citation>
    <scope>NUCLEOTIDE SEQUENCE [LARGE SCALE GENOMIC DNA]</scope>
    <source>
        <strain evidence="8 9">F21</strain>
    </source>
</reference>
<evidence type="ECO:0000313" key="8">
    <source>
        <dbReference type="EMBL" id="VGO21226.1"/>
    </source>
</evidence>
<proteinExistence type="inferred from homology"/>
<comment type="catalytic activity">
    <reaction evidence="4 5">
        <text>L-glutaminyl-[peptide chain release factor] + S-adenosyl-L-methionine = N(5)-methyl-L-glutaminyl-[peptide chain release factor] + S-adenosyl-L-homocysteine + H(+)</text>
        <dbReference type="Rhea" id="RHEA:42896"/>
        <dbReference type="Rhea" id="RHEA-COMP:10271"/>
        <dbReference type="Rhea" id="RHEA-COMP:10272"/>
        <dbReference type="ChEBI" id="CHEBI:15378"/>
        <dbReference type="ChEBI" id="CHEBI:30011"/>
        <dbReference type="ChEBI" id="CHEBI:57856"/>
        <dbReference type="ChEBI" id="CHEBI:59789"/>
        <dbReference type="ChEBI" id="CHEBI:61891"/>
        <dbReference type="EC" id="2.1.1.297"/>
    </reaction>
</comment>
<keyword evidence="9" id="KW-1185">Reference proteome</keyword>
<dbReference type="GO" id="GO:0102559">
    <property type="term" value="F:peptide chain release factor N(5)-glutamine methyltransferase activity"/>
    <property type="evidence" value="ECO:0007669"/>
    <property type="project" value="UniProtKB-EC"/>
</dbReference>
<accession>A0A6C2UQE3</accession>
<feature type="domain" description="Release factor glutamine methyltransferase N-terminal" evidence="7">
    <location>
        <begin position="5"/>
        <end position="80"/>
    </location>
</feature>
<evidence type="ECO:0000259" key="7">
    <source>
        <dbReference type="Pfam" id="PF17827"/>
    </source>
</evidence>
<sequence length="287" mass="31896">MNITQLVESFEFRFKASGVDNPKRVAEEMIAHVFSCRPLEIYTGAAPQASTTAEKFDIIRKLEPLAERIEKGEPLQYVVGHVDFWGLQIKCDPRALIPRPETELLVEEVLSSKIWDNKPATVVEVGTGTGCIVLTLANQRSDANFKAVDISPDALELARENALAHNLENRILWMENHLLERFAPASADAVVANLPYIATADWKQLSPSVRDHEPQLALDSGPSGMELIAELATQSRYVLVPGGMLFLEFGFDQGESVRQCLEKLGYRDIQIKHDLAGHDRIAIAKNP</sequence>
<dbReference type="NCBIfam" id="TIGR00536">
    <property type="entry name" value="hemK_fam"/>
    <property type="match status" value="1"/>
</dbReference>
<dbReference type="Proteomes" id="UP000346198">
    <property type="component" value="Unassembled WGS sequence"/>
</dbReference>
<dbReference type="Gene3D" id="1.10.8.10">
    <property type="entry name" value="DNA helicase RuvA subunit, C-terminal domain"/>
    <property type="match status" value="1"/>
</dbReference>
<comment type="caution">
    <text evidence="5">Lacks conserved residue(s) required for the propagation of feature annotation.</text>
</comment>
<dbReference type="NCBIfam" id="TIGR03534">
    <property type="entry name" value="RF_mod_PrmC"/>
    <property type="match status" value="1"/>
</dbReference>
<evidence type="ECO:0000256" key="3">
    <source>
        <dbReference type="ARBA" id="ARBA00022691"/>
    </source>
</evidence>
<protein>
    <recommendedName>
        <fullName evidence="5">Release factor glutamine methyltransferase</fullName>
        <shortName evidence="5">RF MTase</shortName>
        <ecNumber evidence="5">2.1.1.297</ecNumber>
    </recommendedName>
    <alternativeName>
        <fullName evidence="5">N5-glutamine methyltransferase PrmC</fullName>
    </alternativeName>
    <alternativeName>
        <fullName evidence="5">Protein-(glutamine-N5) MTase PrmC</fullName>
    </alternativeName>
    <alternativeName>
        <fullName evidence="5">Protein-glutamine N-methyltransferase PrmC</fullName>
    </alternativeName>
</protein>
<dbReference type="RefSeq" id="WP_136062709.1">
    <property type="nucleotide sequence ID" value="NZ_CAAHFH010000002.1"/>
</dbReference>
<dbReference type="PANTHER" id="PTHR18895:SF74">
    <property type="entry name" value="MTRF1L RELEASE FACTOR GLUTAMINE METHYLTRANSFERASE"/>
    <property type="match status" value="1"/>
</dbReference>
<feature type="binding site" evidence="5">
    <location>
        <position position="193"/>
    </location>
    <ligand>
        <name>S-adenosyl-L-methionine</name>
        <dbReference type="ChEBI" id="CHEBI:59789"/>
    </ligand>
</feature>
<dbReference type="Pfam" id="PF05175">
    <property type="entry name" value="MTS"/>
    <property type="match status" value="1"/>
</dbReference>
<dbReference type="HAMAP" id="MF_02126">
    <property type="entry name" value="RF_methyltr_PrmC"/>
    <property type="match status" value="1"/>
</dbReference>
<dbReference type="EC" id="2.1.1.297" evidence="5"/>
<dbReference type="InterPro" id="IPR029063">
    <property type="entry name" value="SAM-dependent_MTases_sf"/>
</dbReference>
<keyword evidence="1 5" id="KW-0489">Methyltransferase</keyword>
<feature type="binding site" evidence="5">
    <location>
        <begin position="126"/>
        <end position="130"/>
    </location>
    <ligand>
        <name>S-adenosyl-L-methionine</name>
        <dbReference type="ChEBI" id="CHEBI:59789"/>
    </ligand>
</feature>
<dbReference type="InterPro" id="IPR050320">
    <property type="entry name" value="N5-glutamine_MTase"/>
</dbReference>
<dbReference type="InterPro" id="IPR019874">
    <property type="entry name" value="RF_methyltr_PrmC"/>
</dbReference>
<dbReference type="GO" id="GO:0032259">
    <property type="term" value="P:methylation"/>
    <property type="evidence" value="ECO:0007669"/>
    <property type="project" value="UniProtKB-KW"/>
</dbReference>
<evidence type="ECO:0000256" key="1">
    <source>
        <dbReference type="ARBA" id="ARBA00022603"/>
    </source>
</evidence>
<evidence type="ECO:0000256" key="2">
    <source>
        <dbReference type="ARBA" id="ARBA00022679"/>
    </source>
</evidence>
<keyword evidence="3 5" id="KW-0949">S-adenosyl-L-methionine</keyword>
<comment type="function">
    <text evidence="5">Methylates the class 1 translation termination release factors RF1/PrfA and RF2/PrfB on the glutamine residue of the universally conserved GGQ motif.</text>
</comment>
<dbReference type="InterPro" id="IPR007848">
    <property type="entry name" value="Small_mtfrase_dom"/>
</dbReference>
<dbReference type="EMBL" id="CAAHFH010000002">
    <property type="protein sequence ID" value="VGO21226.1"/>
    <property type="molecule type" value="Genomic_DNA"/>
</dbReference>
<evidence type="ECO:0000256" key="4">
    <source>
        <dbReference type="ARBA" id="ARBA00048391"/>
    </source>
</evidence>
<evidence type="ECO:0000259" key="6">
    <source>
        <dbReference type="Pfam" id="PF05175"/>
    </source>
</evidence>
<dbReference type="PANTHER" id="PTHR18895">
    <property type="entry name" value="HEMK METHYLTRANSFERASE"/>
    <property type="match status" value="1"/>
</dbReference>
<comment type="similarity">
    <text evidence="5">Belongs to the protein N5-glutamine methyltransferase family. PrmC subfamily.</text>
</comment>
<dbReference type="CDD" id="cd02440">
    <property type="entry name" value="AdoMet_MTases"/>
    <property type="match status" value="1"/>
</dbReference>
<dbReference type="InterPro" id="IPR040758">
    <property type="entry name" value="PrmC_N"/>
</dbReference>
<feature type="binding site" evidence="5">
    <location>
        <position position="149"/>
    </location>
    <ligand>
        <name>S-adenosyl-L-methionine</name>
        <dbReference type="ChEBI" id="CHEBI:59789"/>
    </ligand>
</feature>
<dbReference type="Gene3D" id="3.40.50.150">
    <property type="entry name" value="Vaccinia Virus protein VP39"/>
    <property type="match status" value="1"/>
</dbReference>
<name>A0A6C2UQE3_9BACT</name>
<gene>
    <name evidence="5 8" type="primary">prmC</name>
    <name evidence="8" type="ORF">SCARR_03298</name>
</gene>
<feature type="domain" description="Methyltransferase small" evidence="6">
    <location>
        <begin position="108"/>
        <end position="199"/>
    </location>
</feature>
<dbReference type="InterPro" id="IPR004556">
    <property type="entry name" value="HemK-like"/>
</dbReference>
<dbReference type="Pfam" id="PF17827">
    <property type="entry name" value="PrmC_N"/>
    <property type="match status" value="1"/>
</dbReference>
<dbReference type="AlphaFoldDB" id="A0A6C2UQE3"/>
<organism evidence="8 9">
    <name type="scientific">Pontiella sulfatireligans</name>
    <dbReference type="NCBI Taxonomy" id="2750658"/>
    <lineage>
        <taxon>Bacteria</taxon>
        <taxon>Pseudomonadati</taxon>
        <taxon>Kiritimatiellota</taxon>
        <taxon>Kiritimatiellia</taxon>
        <taxon>Kiritimatiellales</taxon>
        <taxon>Pontiellaceae</taxon>
        <taxon>Pontiella</taxon>
    </lineage>
</organism>
<dbReference type="SUPFAM" id="SSF53335">
    <property type="entry name" value="S-adenosyl-L-methionine-dependent methyltransferases"/>
    <property type="match status" value="1"/>
</dbReference>